<sequence length="398" mass="45390">SLVTLQEAYCEYLRTINYISHSLLEEAVSQKDMQSVSLEVERMLRLAEQCLERAKSFLGKSVEPPDRTAALSPASSSSPGRPEPVYLDVLPATTATSSAASVASPDTAVDSDEDTSPTRSGDCRVISDEGRMPPPFVPPEIFQRLQTVESQDTSKKELTPIEEASRINQKLRANYEARLARLTPGQAYQKTSLIRKMFRHQVELRAHWRKLKSFIKTLSLQRQMMENLIIAKARQDALQRKMEDRRLRLQEEANRRFAASGTVTAEEQEQRILYTNVLEYEQDHDWPKQWKANIRKNPDDISLVSGLVSYLLSGADDLLPILSYVALQSQCPQLVSECAALEEFIHESEEIQSRKPEAFKKLFDRRRRVLPDLLAECLGLRRVLTHTTSSYKQARLKR</sequence>
<dbReference type="AlphaFoldDB" id="Q4SKB0"/>
<dbReference type="PANTHER" id="PTHR23101:SF98">
    <property type="entry name" value="VPS9 DOMAIN-CONTAINING PROTEIN 1"/>
    <property type="match status" value="1"/>
</dbReference>
<feature type="compositionally biased region" description="Low complexity" evidence="1">
    <location>
        <begin position="69"/>
        <end position="79"/>
    </location>
</feature>
<feature type="domain" description="VPS9" evidence="2">
    <location>
        <begin position="313"/>
        <end position="351"/>
    </location>
</feature>
<accession>Q4SKB0</accession>
<dbReference type="PANTHER" id="PTHR23101">
    <property type="entry name" value="RAB GDP/GTP EXCHANGE FACTOR"/>
    <property type="match status" value="1"/>
</dbReference>
<dbReference type="Gene3D" id="1.20.1050.80">
    <property type="entry name" value="VPS9 domain"/>
    <property type="match status" value="1"/>
</dbReference>
<dbReference type="Pfam" id="PF02204">
    <property type="entry name" value="VPS9"/>
    <property type="match status" value="1"/>
</dbReference>
<dbReference type="InterPro" id="IPR045046">
    <property type="entry name" value="Vps9-like"/>
</dbReference>
<dbReference type="GO" id="GO:0005085">
    <property type="term" value="F:guanyl-nucleotide exchange factor activity"/>
    <property type="evidence" value="ECO:0007669"/>
    <property type="project" value="InterPro"/>
</dbReference>
<dbReference type="GO" id="GO:0030139">
    <property type="term" value="C:endocytic vesicle"/>
    <property type="evidence" value="ECO:0007669"/>
    <property type="project" value="TreeGrafter"/>
</dbReference>
<feature type="non-terminal residue" evidence="3">
    <location>
        <position position="398"/>
    </location>
</feature>
<evidence type="ECO:0000256" key="1">
    <source>
        <dbReference type="SAM" id="MobiDB-lite"/>
    </source>
</evidence>
<dbReference type="KEGG" id="tng:GSTEN00016809G001"/>
<dbReference type="SUPFAM" id="SSF109993">
    <property type="entry name" value="VPS9 domain"/>
    <property type="match status" value="1"/>
</dbReference>
<dbReference type="InterPro" id="IPR037191">
    <property type="entry name" value="VPS9_dom_sf"/>
</dbReference>
<feature type="compositionally biased region" description="Low complexity" evidence="1">
    <location>
        <begin position="91"/>
        <end position="108"/>
    </location>
</feature>
<dbReference type="InterPro" id="IPR003123">
    <property type="entry name" value="VPS9"/>
</dbReference>
<reference evidence="3" key="2">
    <citation type="submission" date="2004-02" db="EMBL/GenBank/DDBJ databases">
        <authorList>
            <consortium name="Genoscope"/>
            <consortium name="Whitehead Institute Centre for Genome Research"/>
        </authorList>
    </citation>
    <scope>NUCLEOTIDE SEQUENCE</scope>
</reference>
<comment type="caution">
    <text evidence="3">The sequence shown here is derived from an EMBL/GenBank/DDBJ whole genome shotgun (WGS) entry which is preliminary data.</text>
</comment>
<evidence type="ECO:0000259" key="2">
    <source>
        <dbReference type="Pfam" id="PF02204"/>
    </source>
</evidence>
<gene>
    <name evidence="3" type="ORF">GSTENG00016809001</name>
</gene>
<dbReference type="GO" id="GO:0016192">
    <property type="term" value="P:vesicle-mediated transport"/>
    <property type="evidence" value="ECO:0007669"/>
    <property type="project" value="InterPro"/>
</dbReference>
<protein>
    <submittedName>
        <fullName evidence="3">(spotted green pufferfish) hypothetical protein</fullName>
    </submittedName>
</protein>
<dbReference type="GO" id="GO:0005829">
    <property type="term" value="C:cytosol"/>
    <property type="evidence" value="ECO:0007669"/>
    <property type="project" value="TreeGrafter"/>
</dbReference>
<dbReference type="EMBL" id="CAAE01014566">
    <property type="protein sequence ID" value="CAF98922.1"/>
    <property type="molecule type" value="Genomic_DNA"/>
</dbReference>
<dbReference type="OrthoDB" id="10264848at2759"/>
<evidence type="ECO:0000313" key="3">
    <source>
        <dbReference type="EMBL" id="CAF98922.1"/>
    </source>
</evidence>
<dbReference type="GO" id="GO:0031267">
    <property type="term" value="F:small GTPase binding"/>
    <property type="evidence" value="ECO:0007669"/>
    <property type="project" value="TreeGrafter"/>
</dbReference>
<organism evidence="3">
    <name type="scientific">Tetraodon nigroviridis</name>
    <name type="common">Spotted green pufferfish</name>
    <name type="synonym">Chelonodon nigroviridis</name>
    <dbReference type="NCBI Taxonomy" id="99883"/>
    <lineage>
        <taxon>Eukaryota</taxon>
        <taxon>Metazoa</taxon>
        <taxon>Chordata</taxon>
        <taxon>Craniata</taxon>
        <taxon>Vertebrata</taxon>
        <taxon>Euteleostomi</taxon>
        <taxon>Actinopterygii</taxon>
        <taxon>Neopterygii</taxon>
        <taxon>Teleostei</taxon>
        <taxon>Neoteleostei</taxon>
        <taxon>Acanthomorphata</taxon>
        <taxon>Eupercaria</taxon>
        <taxon>Tetraodontiformes</taxon>
        <taxon>Tetradontoidea</taxon>
        <taxon>Tetraodontidae</taxon>
        <taxon>Tetraodon</taxon>
    </lineage>
</organism>
<name>Q4SKB0_TETNG</name>
<proteinExistence type="predicted"/>
<feature type="region of interest" description="Disordered" evidence="1">
    <location>
        <begin position="62"/>
        <end position="133"/>
    </location>
</feature>
<feature type="compositionally biased region" description="Basic and acidic residues" evidence="1">
    <location>
        <begin position="121"/>
        <end position="131"/>
    </location>
</feature>
<reference evidence="3" key="1">
    <citation type="journal article" date="2004" name="Nature">
        <title>Genome duplication in the teleost fish Tetraodon nigroviridis reveals the early vertebrate proto-karyotype.</title>
        <authorList>
            <person name="Jaillon O."/>
            <person name="Aury J.-M."/>
            <person name="Brunet F."/>
            <person name="Petit J.-L."/>
            <person name="Stange-Thomann N."/>
            <person name="Mauceli E."/>
            <person name="Bouneau L."/>
            <person name="Fischer C."/>
            <person name="Ozouf-Costaz C."/>
            <person name="Bernot A."/>
            <person name="Nicaud S."/>
            <person name="Jaffe D."/>
            <person name="Fisher S."/>
            <person name="Lutfalla G."/>
            <person name="Dossat C."/>
            <person name="Segurens B."/>
            <person name="Dasilva C."/>
            <person name="Salanoubat M."/>
            <person name="Levy M."/>
            <person name="Boudet N."/>
            <person name="Castellano S."/>
            <person name="Anthouard V."/>
            <person name="Jubin C."/>
            <person name="Castelli V."/>
            <person name="Katinka M."/>
            <person name="Vacherie B."/>
            <person name="Biemont C."/>
            <person name="Skalli Z."/>
            <person name="Cattolico L."/>
            <person name="Poulain J."/>
            <person name="De Berardinis V."/>
            <person name="Cruaud C."/>
            <person name="Duprat S."/>
            <person name="Brottier P."/>
            <person name="Coutanceau J.-P."/>
            <person name="Gouzy J."/>
            <person name="Parra G."/>
            <person name="Lardier G."/>
            <person name="Chapple C."/>
            <person name="McKernan K.J."/>
            <person name="McEwan P."/>
            <person name="Bosak S."/>
            <person name="Kellis M."/>
            <person name="Volff J.-N."/>
            <person name="Guigo R."/>
            <person name="Zody M.C."/>
            <person name="Mesirov J."/>
            <person name="Lindblad-Toh K."/>
            <person name="Birren B."/>
            <person name="Nusbaum C."/>
            <person name="Kahn D."/>
            <person name="Robinson-Rechavi M."/>
            <person name="Laudet V."/>
            <person name="Schachter V."/>
            <person name="Quetier F."/>
            <person name="Saurin W."/>
            <person name="Scarpelli C."/>
            <person name="Wincker P."/>
            <person name="Lander E.S."/>
            <person name="Weissenbach J."/>
            <person name="Roest Crollius H."/>
        </authorList>
    </citation>
    <scope>NUCLEOTIDE SEQUENCE [LARGE SCALE GENOMIC DNA]</scope>
</reference>